<comment type="caution">
    <text evidence="3">The sequence shown here is derived from an EMBL/GenBank/DDBJ whole genome shotgun (WGS) entry which is preliminary data.</text>
</comment>
<organism evidence="3 4">
    <name type="scientific">Sorangium atrum</name>
    <dbReference type="NCBI Taxonomy" id="2995308"/>
    <lineage>
        <taxon>Bacteria</taxon>
        <taxon>Pseudomonadati</taxon>
        <taxon>Myxococcota</taxon>
        <taxon>Polyangia</taxon>
        <taxon>Polyangiales</taxon>
        <taxon>Polyangiaceae</taxon>
        <taxon>Sorangium</taxon>
    </lineage>
</organism>
<evidence type="ECO:0000256" key="1">
    <source>
        <dbReference type="SAM" id="MobiDB-lite"/>
    </source>
</evidence>
<dbReference type="EMBL" id="JAQNDK010000001">
    <property type="protein sequence ID" value="MDC0677832.1"/>
    <property type="molecule type" value="Genomic_DNA"/>
</dbReference>
<dbReference type="PROSITE" id="PS51257">
    <property type="entry name" value="PROKAR_LIPOPROTEIN"/>
    <property type="match status" value="1"/>
</dbReference>
<sequence length="549" mass="54731">MKRDLRSTRPMFCAGLLITAAAGGCNAIIGLEVGELDSSTGGAGATASSVSAGGAGGEGGRGEGGSGEGGSGEGGAGEGGAGEGGSGGGNEALCSYTREGAVRAPAGEWGKLSGLSVVGLAARDGEVTALIKESRELASEPTKIRTGFSVARWSASGVRDSAYGTTTGDMLGSVSAEHLAVVSDLAYVAGWSEAPLTLLASGGRCTASAGADTGRKPSFLLALDAQGKCRWAWSVEAESNAHPLGLAATTDRVALAVSRSRATSATTDDCVLGAADQRGVTDLVTFNAGGRCRWSRALGSSAAVHVAEVIAAPETGEVLVVGDYDAPDGPLDIQGRTLPRAPDRDLFVARFRLDDGALTGLIPLTAAGSQAAARHGSALLPGGDVVVAGTYTGPSFSFEDDCPLLPPTGDTENSFVARVSKGGVVWSRGFGDEKRDQMVVSLAVDGAGAIYIAGTLEGEIALGNGESLTAGADELQSFLIVLNPGGNVLSATAFAGAGTVGVWAVAPGATIRDPFTIGGELTETFSLVPSDHSSPASGEGFIARVKGLP</sequence>
<keyword evidence="4" id="KW-1185">Reference proteome</keyword>
<proteinExistence type="predicted"/>
<reference evidence="3 4" key="1">
    <citation type="submission" date="2023-01" db="EMBL/GenBank/DDBJ databases">
        <title>Minimal conservation of predation-associated metabolite biosynthetic gene clusters underscores biosynthetic potential of Myxococcota including descriptions for ten novel species: Archangium lansinium sp. nov., Myxococcus landrumus sp. nov., Nannocystis bai.</title>
        <authorList>
            <person name="Ahearne A."/>
            <person name="Stevens C."/>
            <person name="Dowd S."/>
        </authorList>
    </citation>
    <scope>NUCLEOTIDE SEQUENCE [LARGE SCALE GENOMIC DNA]</scope>
    <source>
        <strain evidence="3 4">WIWO2</strain>
    </source>
</reference>
<feature type="compositionally biased region" description="Gly residues" evidence="1">
    <location>
        <begin position="53"/>
        <end position="87"/>
    </location>
</feature>
<evidence type="ECO:0000256" key="2">
    <source>
        <dbReference type="SAM" id="SignalP"/>
    </source>
</evidence>
<gene>
    <name evidence="3" type="ORF">POL72_08830</name>
</gene>
<dbReference type="RefSeq" id="WP_272094582.1">
    <property type="nucleotide sequence ID" value="NZ_JAQNDK010000001.1"/>
</dbReference>
<feature type="region of interest" description="Disordered" evidence="1">
    <location>
        <begin position="40"/>
        <end position="87"/>
    </location>
</feature>
<evidence type="ECO:0008006" key="5">
    <source>
        <dbReference type="Google" id="ProtNLM"/>
    </source>
</evidence>
<dbReference type="PANTHER" id="PTHR35580">
    <property type="entry name" value="CELL SURFACE GLYCOPROTEIN (S-LAYER PROTEIN)-LIKE PROTEIN"/>
    <property type="match status" value="1"/>
</dbReference>
<evidence type="ECO:0000313" key="3">
    <source>
        <dbReference type="EMBL" id="MDC0677832.1"/>
    </source>
</evidence>
<dbReference type="Proteomes" id="UP001217485">
    <property type="component" value="Unassembled WGS sequence"/>
</dbReference>
<name>A0ABT5BUT9_9BACT</name>
<feature type="signal peptide" evidence="2">
    <location>
        <begin position="1"/>
        <end position="27"/>
    </location>
</feature>
<keyword evidence="2" id="KW-0732">Signal</keyword>
<dbReference type="PANTHER" id="PTHR35580:SF1">
    <property type="entry name" value="PHYTASE-LIKE DOMAIN-CONTAINING PROTEIN"/>
    <property type="match status" value="1"/>
</dbReference>
<evidence type="ECO:0000313" key="4">
    <source>
        <dbReference type="Proteomes" id="UP001217485"/>
    </source>
</evidence>
<accession>A0ABT5BUT9</accession>
<protein>
    <recommendedName>
        <fullName evidence="5">Secreted protein</fullName>
    </recommendedName>
</protein>
<dbReference type="InterPro" id="IPR052918">
    <property type="entry name" value="Motility_Chemotaxis_Reg"/>
</dbReference>
<feature type="chain" id="PRO_5046036326" description="Secreted protein" evidence="2">
    <location>
        <begin position="28"/>
        <end position="549"/>
    </location>
</feature>